<dbReference type="AlphaFoldDB" id="A0A1H7A057"/>
<evidence type="ECO:0000256" key="4">
    <source>
        <dbReference type="ARBA" id="ARBA00022723"/>
    </source>
</evidence>
<dbReference type="InterPro" id="IPR002372">
    <property type="entry name" value="PQQ_rpt_dom"/>
</dbReference>
<evidence type="ECO:0000259" key="9">
    <source>
        <dbReference type="PROSITE" id="PS51007"/>
    </source>
</evidence>
<dbReference type="InterPro" id="IPR009056">
    <property type="entry name" value="Cyt_c-like_dom"/>
</dbReference>
<dbReference type="GO" id="GO:0020037">
    <property type="term" value="F:heme binding"/>
    <property type="evidence" value="ECO:0007669"/>
    <property type="project" value="InterPro"/>
</dbReference>
<dbReference type="InterPro" id="IPR018391">
    <property type="entry name" value="PQQ_b-propeller_rpt"/>
</dbReference>
<dbReference type="Gene3D" id="1.10.760.10">
    <property type="entry name" value="Cytochrome c-like domain"/>
    <property type="match status" value="1"/>
</dbReference>
<dbReference type="GO" id="GO:0016020">
    <property type="term" value="C:membrane"/>
    <property type="evidence" value="ECO:0007669"/>
    <property type="project" value="InterPro"/>
</dbReference>
<dbReference type="PANTHER" id="PTHR32303">
    <property type="entry name" value="QUINOPROTEIN ALCOHOL DEHYDROGENASE (CYTOCHROME C)"/>
    <property type="match status" value="1"/>
</dbReference>
<dbReference type="InterPro" id="IPR017511">
    <property type="entry name" value="PQQ_mDH"/>
</dbReference>
<dbReference type="Pfam" id="PF01011">
    <property type="entry name" value="PQQ"/>
    <property type="match status" value="2"/>
</dbReference>
<sequence>MAVCTTPSNPWLPVPLLALCVLGNFCCTPDLKNQDWPEYLGGPDRNHYSPLAQISPENVGDLQIAWSYSTGDSGHMQTNPLIVDGVLYGVSASLRPFALDAATGQEIWRHESAEKGAFSACRGLSYWKAGIDERILYTQGEWLHAVDARTGKPIPGFGTAGKVSLKTGLGPTARNKMVLSNTPGTVFENLIVMPLRVAEDHQAAAGHIQAFDVRTGALVWVFHTIPHPGEYGYETWPPDVYKNEGIGGANNWAGMAVDRERGILYVPTGSAAPDFYGGDRPGANLFANTLLALDARTGKRIWHYQLVHHDILDMDLPAPPNLITVRHAGKTIDAVAQVTKHGYVFLFDRETGLPLFDIEEVPVPASAIPGEQAWPTQPIPSRPAPFARQLLSDSLINPKANNRDELLEILRNSGYQGPFTPLNERGMLVFPGLSGGAIWGGAAADPEGILYINSNEMARYMGIGPSTAPEILDAMGSGERVYTLNCAPCHGTDRNGHPQSGYPSLRQVSERKTADEIADLLHAGKGMMPAFPGLAEEEKEALIKYLLTEARMSGASQEPGLIAEATGLQAPAWVVNRYMKFLDDQGYPAVRPPWGTLTAIDMNSGDFRWQVPFGENHAGTHGGDSAAGTESFGGPLVTGSGLLFIAATRDGKLRAYATNTGKLLWETLLPAAAFATPSSYSVNGKQYIVLACGGGRFNTPTGDQYVALALP</sequence>
<dbReference type="GO" id="GO:0046872">
    <property type="term" value="F:metal ion binding"/>
    <property type="evidence" value="ECO:0007669"/>
    <property type="project" value="UniProtKB-KW"/>
</dbReference>
<comment type="cofactor">
    <cofactor evidence="1">
        <name>pyrroloquinoline quinone</name>
        <dbReference type="ChEBI" id="CHEBI:58442"/>
    </cofactor>
</comment>
<dbReference type="Proteomes" id="UP000199403">
    <property type="component" value="Unassembled WGS sequence"/>
</dbReference>
<evidence type="ECO:0000313" key="10">
    <source>
        <dbReference type="EMBL" id="SEJ55382.1"/>
    </source>
</evidence>
<feature type="domain" description="Cytochrome c" evidence="9">
    <location>
        <begin position="473"/>
        <end position="550"/>
    </location>
</feature>
<dbReference type="SUPFAM" id="SSF50998">
    <property type="entry name" value="Quinoprotein alcohol dehydrogenase-like"/>
    <property type="match status" value="1"/>
</dbReference>
<dbReference type="Gene3D" id="2.140.10.10">
    <property type="entry name" value="Quinoprotein alcohol dehydrogenase-like superfamily"/>
    <property type="match status" value="2"/>
</dbReference>
<dbReference type="RefSeq" id="WP_092176272.1">
    <property type="nucleotide sequence ID" value="NZ_FNZH01000005.1"/>
</dbReference>
<dbReference type="OrthoDB" id="9816081at2"/>
<keyword evidence="6" id="KW-0560">Oxidoreductase</keyword>
<dbReference type="Pfam" id="PF13442">
    <property type="entry name" value="Cytochrome_CBB3"/>
    <property type="match status" value="1"/>
</dbReference>
<gene>
    <name evidence="10" type="ORF">SAMN05192553_10551</name>
</gene>
<proteinExistence type="inferred from homology"/>
<dbReference type="EMBL" id="FNZH01000005">
    <property type="protein sequence ID" value="SEJ55382.1"/>
    <property type="molecule type" value="Genomic_DNA"/>
</dbReference>
<dbReference type="CDD" id="cd10280">
    <property type="entry name" value="PQQ_mGDH"/>
    <property type="match status" value="1"/>
</dbReference>
<comment type="similarity">
    <text evidence="2">Belongs to the bacterial PQQ dehydrogenase family.</text>
</comment>
<dbReference type="PROSITE" id="PS51007">
    <property type="entry name" value="CYTC"/>
    <property type="match status" value="1"/>
</dbReference>
<dbReference type="InterPro" id="IPR036909">
    <property type="entry name" value="Cyt_c-like_dom_sf"/>
</dbReference>
<organism evidence="10 11">
    <name type="scientific">Cyclobacterium xiamenense</name>
    <dbReference type="NCBI Taxonomy" id="1297121"/>
    <lineage>
        <taxon>Bacteria</taxon>
        <taxon>Pseudomonadati</taxon>
        <taxon>Bacteroidota</taxon>
        <taxon>Cytophagia</taxon>
        <taxon>Cytophagales</taxon>
        <taxon>Cyclobacteriaceae</taxon>
        <taxon>Cyclobacterium</taxon>
    </lineage>
</organism>
<dbReference type="STRING" id="1416801.SAMN05192553_10551"/>
<evidence type="ECO:0000256" key="7">
    <source>
        <dbReference type="ARBA" id="ARBA00023004"/>
    </source>
</evidence>
<reference evidence="11" key="1">
    <citation type="submission" date="2016-10" db="EMBL/GenBank/DDBJ databases">
        <authorList>
            <person name="Varghese N."/>
            <person name="Submissions S."/>
        </authorList>
    </citation>
    <scope>NUCLEOTIDE SEQUENCE [LARGE SCALE GENOMIC DNA]</scope>
    <source>
        <strain evidence="11">IBRC-M 10761</strain>
    </source>
</reference>
<dbReference type="GO" id="GO:0048038">
    <property type="term" value="F:quinone binding"/>
    <property type="evidence" value="ECO:0007669"/>
    <property type="project" value="InterPro"/>
</dbReference>
<evidence type="ECO:0000256" key="8">
    <source>
        <dbReference type="PROSITE-ProRule" id="PRU00433"/>
    </source>
</evidence>
<keyword evidence="5" id="KW-0732">Signal</keyword>
<keyword evidence="7 8" id="KW-0408">Iron</keyword>
<dbReference type="SUPFAM" id="SSF46626">
    <property type="entry name" value="Cytochrome c"/>
    <property type="match status" value="1"/>
</dbReference>
<dbReference type="PANTHER" id="PTHR32303:SF4">
    <property type="entry name" value="QUINOPROTEIN GLUCOSE DEHYDROGENASE"/>
    <property type="match status" value="1"/>
</dbReference>
<dbReference type="GO" id="GO:0008876">
    <property type="term" value="F:quinoprotein glucose dehydrogenase activity"/>
    <property type="evidence" value="ECO:0007669"/>
    <property type="project" value="TreeGrafter"/>
</dbReference>
<evidence type="ECO:0000256" key="3">
    <source>
        <dbReference type="ARBA" id="ARBA00022617"/>
    </source>
</evidence>
<evidence type="ECO:0000256" key="5">
    <source>
        <dbReference type="ARBA" id="ARBA00022729"/>
    </source>
</evidence>
<dbReference type="GO" id="GO:0009055">
    <property type="term" value="F:electron transfer activity"/>
    <property type="evidence" value="ECO:0007669"/>
    <property type="project" value="InterPro"/>
</dbReference>
<keyword evidence="11" id="KW-1185">Reference proteome</keyword>
<keyword evidence="3 8" id="KW-0349">Heme</keyword>
<evidence type="ECO:0000256" key="2">
    <source>
        <dbReference type="ARBA" id="ARBA00008156"/>
    </source>
</evidence>
<evidence type="ECO:0000313" key="11">
    <source>
        <dbReference type="Proteomes" id="UP000199403"/>
    </source>
</evidence>
<name>A0A1H7A057_9BACT</name>
<accession>A0A1H7A057</accession>
<protein>
    <submittedName>
        <fullName evidence="10">Quinoprotein glucose dehydrogenase</fullName>
    </submittedName>
</protein>
<evidence type="ECO:0000256" key="6">
    <source>
        <dbReference type="ARBA" id="ARBA00023002"/>
    </source>
</evidence>
<keyword evidence="4 8" id="KW-0479">Metal-binding</keyword>
<dbReference type="SMART" id="SM00564">
    <property type="entry name" value="PQQ"/>
    <property type="match status" value="5"/>
</dbReference>
<evidence type="ECO:0000256" key="1">
    <source>
        <dbReference type="ARBA" id="ARBA00001931"/>
    </source>
</evidence>
<dbReference type="InterPro" id="IPR011047">
    <property type="entry name" value="Quinoprotein_ADH-like_sf"/>
</dbReference>